<dbReference type="Pfam" id="PF00108">
    <property type="entry name" value="Thiolase_N"/>
    <property type="match status" value="1"/>
</dbReference>
<dbReference type="SUPFAM" id="SSF53901">
    <property type="entry name" value="Thiolase-like"/>
    <property type="match status" value="2"/>
</dbReference>
<dbReference type="CDD" id="cd00751">
    <property type="entry name" value="thiolase"/>
    <property type="match status" value="1"/>
</dbReference>
<keyword evidence="3 5" id="KW-0012">Acyltransferase</keyword>
<dbReference type="InterPro" id="IPR016039">
    <property type="entry name" value="Thiolase-like"/>
</dbReference>
<dbReference type="InterPro" id="IPR050521">
    <property type="entry name" value="3-ketoacyl-CoA_Thiolase"/>
</dbReference>
<comment type="caution">
    <text evidence="8">The sequence shown here is derived from an EMBL/GenBank/DDBJ whole genome shotgun (WGS) entry which is preliminary data.</text>
</comment>
<feature type="domain" description="Thiolase C-terminal" evidence="7">
    <location>
        <begin position="289"/>
        <end position="430"/>
    </location>
</feature>
<dbReference type="InterPro" id="IPR020617">
    <property type="entry name" value="Thiolase_C"/>
</dbReference>
<evidence type="ECO:0000313" key="9">
    <source>
        <dbReference type="Proteomes" id="UP000649739"/>
    </source>
</evidence>
<accession>A0A8J3F7K4</accession>
<dbReference type="InterPro" id="IPR020616">
    <property type="entry name" value="Thiolase_N"/>
</dbReference>
<sequence length="435" mass="45373">MPRTVRRVAIVGGNRIPFARSGGRYAAASNADMLTAALDGLVARYGLAGQRLGEVVAGAVLKHSRDFNLTRECVLGAKLDPATPAYDLQRACGTGLEAVLSVANKIALGQIEAGVAGGVDTTSDAPVALNDDLRRTLLEINAARSLGDRLRAAARLRPLQPFQPETPRNAEPRTGRSMGEHAAMTARRWDVDRAAQDALALASHQRLAAAYDGGFFDDLVTPYLGLTRDQNLRADTSIEKLAALKPVFGTAGPHAATATMTAGNSSPLTDGAAVVLLASEEWARERQLPVLAYVQDAQTAAVDFVHGEEGLLMAPVYAVPVLLARNGLALSDFSYYEIHEAFASQVLATLAAWESAEFCRDRLGLAGPLGGIDRAKLNVHGSSLAAGHPFAATGGRITATLAKLLATGDRAGRGLISICAAGGQGVTAILTGPDA</sequence>
<feature type="active site" description="Proton acceptor" evidence="4">
    <location>
        <position position="388"/>
    </location>
</feature>
<organism evidence="8 9">
    <name type="scientific">Pilimelia anulata</name>
    <dbReference type="NCBI Taxonomy" id="53371"/>
    <lineage>
        <taxon>Bacteria</taxon>
        <taxon>Bacillati</taxon>
        <taxon>Actinomycetota</taxon>
        <taxon>Actinomycetes</taxon>
        <taxon>Micromonosporales</taxon>
        <taxon>Micromonosporaceae</taxon>
        <taxon>Pilimelia</taxon>
    </lineage>
</organism>
<keyword evidence="9" id="KW-1185">Reference proteome</keyword>
<feature type="active site" description="Acyl-thioester intermediate" evidence="4">
    <location>
        <position position="92"/>
    </location>
</feature>
<evidence type="ECO:0000256" key="2">
    <source>
        <dbReference type="ARBA" id="ARBA00022679"/>
    </source>
</evidence>
<protein>
    <submittedName>
        <fullName evidence="8">Acetyl-CoA acetyltransferase</fullName>
    </submittedName>
</protein>
<dbReference type="PIRSF" id="PIRSF000429">
    <property type="entry name" value="Ac-CoA_Ac_transf"/>
    <property type="match status" value="1"/>
</dbReference>
<evidence type="ECO:0000256" key="5">
    <source>
        <dbReference type="RuleBase" id="RU003557"/>
    </source>
</evidence>
<evidence type="ECO:0000259" key="7">
    <source>
        <dbReference type="Pfam" id="PF02803"/>
    </source>
</evidence>
<feature type="active site" description="Proton acceptor" evidence="4">
    <location>
        <position position="419"/>
    </location>
</feature>
<evidence type="ECO:0000256" key="3">
    <source>
        <dbReference type="ARBA" id="ARBA00023315"/>
    </source>
</evidence>
<proteinExistence type="inferred from homology"/>
<dbReference type="GO" id="GO:0016747">
    <property type="term" value="F:acyltransferase activity, transferring groups other than amino-acyl groups"/>
    <property type="evidence" value="ECO:0007669"/>
    <property type="project" value="InterPro"/>
</dbReference>
<dbReference type="Gene3D" id="3.40.47.10">
    <property type="match status" value="1"/>
</dbReference>
<name>A0A8J3F7K4_9ACTN</name>
<dbReference type="Pfam" id="PF02803">
    <property type="entry name" value="Thiolase_C"/>
    <property type="match status" value="1"/>
</dbReference>
<dbReference type="EMBL" id="BMQB01000003">
    <property type="protein sequence ID" value="GGJ89503.1"/>
    <property type="molecule type" value="Genomic_DNA"/>
</dbReference>
<reference evidence="8" key="1">
    <citation type="journal article" date="2014" name="Int. J. Syst. Evol. Microbiol.">
        <title>Complete genome sequence of Corynebacterium casei LMG S-19264T (=DSM 44701T), isolated from a smear-ripened cheese.</title>
        <authorList>
            <consortium name="US DOE Joint Genome Institute (JGI-PGF)"/>
            <person name="Walter F."/>
            <person name="Albersmeier A."/>
            <person name="Kalinowski J."/>
            <person name="Ruckert C."/>
        </authorList>
    </citation>
    <scope>NUCLEOTIDE SEQUENCE</scope>
    <source>
        <strain evidence="8">JCM 3090</strain>
    </source>
</reference>
<evidence type="ECO:0000313" key="8">
    <source>
        <dbReference type="EMBL" id="GGJ89503.1"/>
    </source>
</evidence>
<evidence type="ECO:0000256" key="4">
    <source>
        <dbReference type="PIRSR" id="PIRSR000429-1"/>
    </source>
</evidence>
<dbReference type="PANTHER" id="PTHR42689:SF1">
    <property type="entry name" value="ACETYL-COA ACYLTRANSFERASE FADA2 (3-KETOACYL-COA THIOLASE) (BETA-KETOTHIOLASE)-RELATED"/>
    <property type="match status" value="1"/>
</dbReference>
<dbReference type="NCBIfam" id="NF006740">
    <property type="entry name" value="PRK09268.1"/>
    <property type="match status" value="1"/>
</dbReference>
<evidence type="ECO:0000259" key="6">
    <source>
        <dbReference type="Pfam" id="PF00108"/>
    </source>
</evidence>
<feature type="domain" description="Thiolase N-terminal" evidence="6">
    <location>
        <begin position="8"/>
        <end position="281"/>
    </location>
</feature>
<dbReference type="AlphaFoldDB" id="A0A8J3F7K4"/>
<evidence type="ECO:0000256" key="1">
    <source>
        <dbReference type="ARBA" id="ARBA00010982"/>
    </source>
</evidence>
<dbReference type="RefSeq" id="WP_189169692.1">
    <property type="nucleotide sequence ID" value="NZ_BMQB01000003.1"/>
</dbReference>
<dbReference type="Proteomes" id="UP000649739">
    <property type="component" value="Unassembled WGS sequence"/>
</dbReference>
<gene>
    <name evidence="8" type="ORF">GCM10010123_18960</name>
</gene>
<keyword evidence="2 5" id="KW-0808">Transferase</keyword>
<dbReference type="GO" id="GO:0005829">
    <property type="term" value="C:cytosol"/>
    <property type="evidence" value="ECO:0007669"/>
    <property type="project" value="TreeGrafter"/>
</dbReference>
<comment type="similarity">
    <text evidence="1 5">Belongs to the thiolase-like superfamily. Thiolase family.</text>
</comment>
<dbReference type="NCBIfam" id="TIGR01930">
    <property type="entry name" value="AcCoA-C-Actrans"/>
    <property type="match status" value="1"/>
</dbReference>
<dbReference type="PANTHER" id="PTHR42689">
    <property type="entry name" value="ACETYL-COA ACYLTRANSFERASE FADA2 (3-KETOACYL-COA THIOLASE) (BETA-KETOTHIOLASE)-RELATED"/>
    <property type="match status" value="1"/>
</dbReference>
<dbReference type="InterPro" id="IPR002155">
    <property type="entry name" value="Thiolase"/>
</dbReference>
<reference evidence="8" key="2">
    <citation type="submission" date="2020-09" db="EMBL/GenBank/DDBJ databases">
        <authorList>
            <person name="Sun Q."/>
            <person name="Ohkuma M."/>
        </authorList>
    </citation>
    <scope>NUCLEOTIDE SEQUENCE</scope>
    <source>
        <strain evidence="8">JCM 3090</strain>
    </source>
</reference>